<gene>
    <name evidence="1" type="ORF">DILT_LOCUS1004</name>
</gene>
<accession>A0A3P6Q1J5</accession>
<sequence>MLADVAQLEETERLISRPLGNFDDVAAVMDAINHFHGYEVTADMTIFRSEEAAALMGKYQPPLPRGLLDSIEAARYSFNRVTEHAKNAMNDLLTAQNSFSEKLTTSADEILAAKTNFINAFQTVSFRLSVVFFFSCDRYLLLSPF</sequence>
<name>A0A3P6Q1J5_DIBLA</name>
<organism evidence="1 2">
    <name type="scientific">Dibothriocephalus latus</name>
    <name type="common">Fish tapeworm</name>
    <name type="synonym">Diphyllobothrium latum</name>
    <dbReference type="NCBI Taxonomy" id="60516"/>
    <lineage>
        <taxon>Eukaryota</taxon>
        <taxon>Metazoa</taxon>
        <taxon>Spiralia</taxon>
        <taxon>Lophotrochozoa</taxon>
        <taxon>Platyhelminthes</taxon>
        <taxon>Cestoda</taxon>
        <taxon>Eucestoda</taxon>
        <taxon>Diphyllobothriidea</taxon>
        <taxon>Diphyllobothriidae</taxon>
        <taxon>Dibothriocephalus</taxon>
    </lineage>
</organism>
<dbReference type="Proteomes" id="UP000281553">
    <property type="component" value="Unassembled WGS sequence"/>
</dbReference>
<proteinExistence type="predicted"/>
<dbReference type="AlphaFoldDB" id="A0A3P6Q1J5"/>
<reference evidence="1 2" key="1">
    <citation type="submission" date="2018-11" db="EMBL/GenBank/DDBJ databases">
        <authorList>
            <consortium name="Pathogen Informatics"/>
        </authorList>
    </citation>
    <scope>NUCLEOTIDE SEQUENCE [LARGE SCALE GENOMIC DNA]</scope>
</reference>
<evidence type="ECO:0000313" key="2">
    <source>
        <dbReference type="Proteomes" id="UP000281553"/>
    </source>
</evidence>
<dbReference type="OrthoDB" id="10650372at2759"/>
<protein>
    <submittedName>
        <fullName evidence="1">Uncharacterized protein</fullName>
    </submittedName>
</protein>
<dbReference type="EMBL" id="UYRU01005682">
    <property type="protein sequence ID" value="VDK39137.1"/>
    <property type="molecule type" value="Genomic_DNA"/>
</dbReference>
<evidence type="ECO:0000313" key="1">
    <source>
        <dbReference type="EMBL" id="VDK39137.1"/>
    </source>
</evidence>
<keyword evidence="2" id="KW-1185">Reference proteome</keyword>
<dbReference type="SMR" id="A0A3P6Q1J5"/>